<dbReference type="GO" id="GO:0005634">
    <property type="term" value="C:nucleus"/>
    <property type="evidence" value="ECO:0007669"/>
    <property type="project" value="UniProtKB-SubCell"/>
</dbReference>
<evidence type="ECO:0000313" key="16">
    <source>
        <dbReference type="RefSeq" id="XP_001358549.4"/>
    </source>
</evidence>
<dbReference type="InterPro" id="IPR012337">
    <property type="entry name" value="RNaseH-like_sf"/>
</dbReference>
<dbReference type="GO" id="GO:0006139">
    <property type="term" value="P:nucleobase-containing compound metabolic process"/>
    <property type="evidence" value="ECO:0007669"/>
    <property type="project" value="InterPro"/>
</dbReference>
<keyword evidence="4" id="KW-0479">Metal-binding</keyword>
<comment type="subcellular location">
    <subcellularLocation>
        <location evidence="1">Nucleus</location>
    </subcellularLocation>
</comment>
<evidence type="ECO:0000256" key="11">
    <source>
        <dbReference type="ARBA" id="ARBA00042761"/>
    </source>
</evidence>
<dbReference type="FunCoup" id="A0A6I8UNW4">
    <property type="interactions" value="368"/>
</dbReference>
<dbReference type="InParanoid" id="A0A6I8UNW4"/>
<dbReference type="GO" id="GO:0003676">
    <property type="term" value="F:nucleic acid binding"/>
    <property type="evidence" value="ECO:0007669"/>
    <property type="project" value="InterPro"/>
</dbReference>
<dbReference type="RefSeq" id="XP_001358549.4">
    <property type="nucleotide sequence ID" value="XM_001358512.4"/>
</dbReference>
<accession>A0A6I8UNW4</accession>
<keyword evidence="15" id="KW-1185">Reference proteome</keyword>
<evidence type="ECO:0000256" key="1">
    <source>
        <dbReference type="ARBA" id="ARBA00004123"/>
    </source>
</evidence>
<comment type="similarity">
    <text evidence="9">Belongs to the WRNexo family.</text>
</comment>
<organism evidence="15 16">
    <name type="scientific">Drosophila pseudoobscura pseudoobscura</name>
    <name type="common">Fruit fly</name>
    <dbReference type="NCBI Taxonomy" id="46245"/>
    <lineage>
        <taxon>Eukaryota</taxon>
        <taxon>Metazoa</taxon>
        <taxon>Ecdysozoa</taxon>
        <taxon>Arthropoda</taxon>
        <taxon>Hexapoda</taxon>
        <taxon>Insecta</taxon>
        <taxon>Pterygota</taxon>
        <taxon>Neoptera</taxon>
        <taxon>Endopterygota</taxon>
        <taxon>Diptera</taxon>
        <taxon>Brachycera</taxon>
        <taxon>Muscomorpha</taxon>
        <taxon>Ephydroidea</taxon>
        <taxon>Drosophilidae</taxon>
        <taxon>Drosophila</taxon>
        <taxon>Sophophora</taxon>
    </lineage>
</organism>
<dbReference type="InterPro" id="IPR002562">
    <property type="entry name" value="3'-5'_exonuclease_dom"/>
</dbReference>
<feature type="region of interest" description="Disordered" evidence="13">
    <location>
        <begin position="33"/>
        <end position="141"/>
    </location>
</feature>
<evidence type="ECO:0000259" key="14">
    <source>
        <dbReference type="SMART" id="SM00474"/>
    </source>
</evidence>
<keyword evidence="3" id="KW-0540">Nuclease</keyword>
<evidence type="ECO:0000313" key="15">
    <source>
        <dbReference type="Proteomes" id="UP000001819"/>
    </source>
</evidence>
<dbReference type="InterPro" id="IPR051132">
    <property type="entry name" value="3-5_Exonuclease_domain"/>
</dbReference>
<feature type="compositionally biased region" description="Basic and acidic residues" evidence="13">
    <location>
        <begin position="68"/>
        <end position="81"/>
    </location>
</feature>
<evidence type="ECO:0000256" key="12">
    <source>
        <dbReference type="ARBA" id="ARBA00045901"/>
    </source>
</evidence>
<dbReference type="GO" id="GO:0008408">
    <property type="term" value="F:3'-5' exonuclease activity"/>
    <property type="evidence" value="ECO:0007669"/>
    <property type="project" value="InterPro"/>
</dbReference>
<evidence type="ECO:0000256" key="2">
    <source>
        <dbReference type="ARBA" id="ARBA00022553"/>
    </source>
</evidence>
<dbReference type="Pfam" id="PF01612">
    <property type="entry name" value="DNA_pol_A_exo1"/>
    <property type="match status" value="1"/>
</dbReference>
<dbReference type="Proteomes" id="UP000001819">
    <property type="component" value="Chromosome 2"/>
</dbReference>
<evidence type="ECO:0000256" key="9">
    <source>
        <dbReference type="ARBA" id="ARBA00037949"/>
    </source>
</evidence>
<sequence>MYVLLAGKKYKQRNDETTQTSSLIMDKFLIKMPIKPKNNETPEQKPMVKKETPKAAAKQSDKNTPIQAKEKENAQENDTPKQGRAGRSAKPAAKRKNLDTFEVNKEKNTAESENPPKRRSGRLTRSTRSMAEEGTPSPEKVKPEKLPFIKYRGAIKYFTENQDIAASADDVMQWVDKQTDVDVVPMAFDMEWPFSFQTGPGKSSVIQICVDEKCCYVYQLTNLKKLPAALVALINHPKVRLHGVNIKADFRKLQRDFPEVSADALIEKCVDLGVWCNEICETGGRWSLERLANFIAKKAMDKSKKVRMSKWHVIPLDENQLMYAAIDVYIGQVIYRDLEQREKQKLINELQFKEQNGEAAFKAVKGLGETFLSKINEITL</sequence>
<dbReference type="PANTHER" id="PTHR13620">
    <property type="entry name" value="3-5 EXONUCLEASE"/>
    <property type="match status" value="1"/>
</dbReference>
<keyword evidence="8" id="KW-0539">Nucleus</keyword>
<dbReference type="InterPro" id="IPR036397">
    <property type="entry name" value="RNaseH_sf"/>
</dbReference>
<evidence type="ECO:0000256" key="7">
    <source>
        <dbReference type="ARBA" id="ARBA00022842"/>
    </source>
</evidence>
<keyword evidence="6" id="KW-0269">Exonuclease</keyword>
<feature type="domain" description="3'-5' exonuclease" evidence="14">
    <location>
        <begin position="162"/>
        <end position="343"/>
    </location>
</feature>
<evidence type="ECO:0000256" key="3">
    <source>
        <dbReference type="ARBA" id="ARBA00022722"/>
    </source>
</evidence>
<dbReference type="FunFam" id="3.30.420.10:FF:000104">
    <property type="entry name" value="Werner Syndrome-like exonuclease"/>
    <property type="match status" value="1"/>
</dbReference>
<evidence type="ECO:0000256" key="10">
    <source>
        <dbReference type="ARBA" id="ARBA00040531"/>
    </source>
</evidence>
<comment type="function">
    <text evidence="12">Has exonuclease activity on both single-stranded and duplex templates bearing overhangs, but not blunt ended duplex DNA, and cleaves in a 3'-5' direction. Essential for the formation of DNA replication focal centers. Has an important role in maintaining genome stability.</text>
</comment>
<dbReference type="SMART" id="SM00474">
    <property type="entry name" value="35EXOc"/>
    <property type="match status" value="1"/>
</dbReference>
<dbReference type="PANTHER" id="PTHR13620:SF109">
    <property type="entry name" value="3'-5' EXONUCLEASE"/>
    <property type="match status" value="1"/>
</dbReference>
<dbReference type="Gene3D" id="3.30.420.10">
    <property type="entry name" value="Ribonuclease H-like superfamily/Ribonuclease H"/>
    <property type="match status" value="1"/>
</dbReference>
<reference evidence="16" key="2">
    <citation type="submission" date="2025-08" db="UniProtKB">
        <authorList>
            <consortium name="RefSeq"/>
        </authorList>
    </citation>
    <scope>IDENTIFICATION</scope>
    <source>
        <strain evidence="16">MV-25-SWS-2005</strain>
        <tissue evidence="16">Whole body</tissue>
    </source>
</reference>
<dbReference type="GO" id="GO:0046872">
    <property type="term" value="F:metal ion binding"/>
    <property type="evidence" value="ECO:0007669"/>
    <property type="project" value="UniProtKB-KW"/>
</dbReference>
<dbReference type="AlphaFoldDB" id="A0A6I8UNW4"/>
<evidence type="ECO:0000256" key="8">
    <source>
        <dbReference type="ARBA" id="ARBA00023242"/>
    </source>
</evidence>
<dbReference type="KEGG" id="dpo:4801455"/>
<keyword evidence="2" id="KW-0597">Phosphoprotein</keyword>
<dbReference type="SUPFAM" id="SSF53098">
    <property type="entry name" value="Ribonuclease H-like"/>
    <property type="match status" value="1"/>
</dbReference>
<reference evidence="15" key="1">
    <citation type="submission" date="2024-06" db="UniProtKB">
        <authorList>
            <consortium name="RefSeq"/>
        </authorList>
    </citation>
    <scope>NUCLEOTIDE SEQUENCE [LARGE SCALE GENOMIC DNA]</scope>
    <source>
        <strain evidence="15">MV2-25</strain>
    </source>
</reference>
<protein>
    <recommendedName>
        <fullName evidence="10">3'-5' exonuclease</fullName>
    </recommendedName>
    <alternativeName>
        <fullName evidence="11">Werner Syndrome-like exonuclease</fullName>
    </alternativeName>
</protein>
<evidence type="ECO:0000256" key="6">
    <source>
        <dbReference type="ARBA" id="ARBA00022839"/>
    </source>
</evidence>
<keyword evidence="7" id="KW-0460">Magnesium</keyword>
<gene>
    <name evidence="16" type="primary">WRNexo</name>
</gene>
<evidence type="ECO:0000256" key="5">
    <source>
        <dbReference type="ARBA" id="ARBA00022801"/>
    </source>
</evidence>
<evidence type="ECO:0000256" key="13">
    <source>
        <dbReference type="SAM" id="MobiDB-lite"/>
    </source>
</evidence>
<keyword evidence="5" id="KW-0378">Hydrolase</keyword>
<feature type="compositionally biased region" description="Basic and acidic residues" evidence="13">
    <location>
        <begin position="37"/>
        <end position="53"/>
    </location>
</feature>
<dbReference type="CDD" id="cd06141">
    <property type="entry name" value="WRN_exo"/>
    <property type="match status" value="1"/>
</dbReference>
<evidence type="ECO:0000256" key="4">
    <source>
        <dbReference type="ARBA" id="ARBA00022723"/>
    </source>
</evidence>
<feature type="compositionally biased region" description="Basic and acidic residues" evidence="13">
    <location>
        <begin position="96"/>
        <end position="116"/>
    </location>
</feature>
<name>A0A6I8UNW4_DROPS</name>
<proteinExistence type="inferred from homology"/>